<evidence type="ECO:0000259" key="2">
    <source>
        <dbReference type="Pfam" id="PF18962"/>
    </source>
</evidence>
<dbReference type="InterPro" id="IPR011050">
    <property type="entry name" value="Pectin_lyase_fold/virulence"/>
</dbReference>
<dbReference type="Pfam" id="PF18962">
    <property type="entry name" value="Por_Secre_tail"/>
    <property type="match status" value="1"/>
</dbReference>
<dbReference type="EMBL" id="JADKFW010000005">
    <property type="protein sequence ID" value="MBK9717599.1"/>
    <property type="molecule type" value="Genomic_DNA"/>
</dbReference>
<feature type="signal peptide" evidence="1">
    <location>
        <begin position="1"/>
        <end position="17"/>
    </location>
</feature>
<accession>A0A9D7S914</accession>
<dbReference type="Proteomes" id="UP000808349">
    <property type="component" value="Unassembled WGS sequence"/>
</dbReference>
<dbReference type="InterPro" id="IPR012334">
    <property type="entry name" value="Pectin_lyas_fold"/>
</dbReference>
<dbReference type="AlphaFoldDB" id="A0A9D7S914"/>
<feature type="domain" description="Secretion system C-terminal sorting" evidence="2">
    <location>
        <begin position="488"/>
        <end position="559"/>
    </location>
</feature>
<dbReference type="NCBIfam" id="TIGR04183">
    <property type="entry name" value="Por_Secre_tail"/>
    <property type="match status" value="1"/>
</dbReference>
<gene>
    <name evidence="3" type="ORF">IPO85_08820</name>
</gene>
<name>A0A9D7S914_9BACT</name>
<dbReference type="Gene3D" id="2.160.20.10">
    <property type="entry name" value="Single-stranded right-handed beta-helix, Pectin lyase-like"/>
    <property type="match status" value="1"/>
</dbReference>
<keyword evidence="1" id="KW-0732">Signal</keyword>
<protein>
    <submittedName>
        <fullName evidence="3">T9SS type A sorting domain-containing protein</fullName>
    </submittedName>
</protein>
<proteinExistence type="predicted"/>
<evidence type="ECO:0000256" key="1">
    <source>
        <dbReference type="SAM" id="SignalP"/>
    </source>
</evidence>
<evidence type="ECO:0000313" key="4">
    <source>
        <dbReference type="Proteomes" id="UP000808349"/>
    </source>
</evidence>
<reference evidence="3 4" key="1">
    <citation type="submission" date="2020-10" db="EMBL/GenBank/DDBJ databases">
        <title>Connecting structure to function with the recovery of over 1000 high-quality activated sludge metagenome-assembled genomes encoding full-length rRNA genes using long-read sequencing.</title>
        <authorList>
            <person name="Singleton C.M."/>
            <person name="Petriglieri F."/>
            <person name="Kristensen J.M."/>
            <person name="Kirkegaard R.H."/>
            <person name="Michaelsen T.Y."/>
            <person name="Andersen M.H."/>
            <person name="Karst S.M."/>
            <person name="Dueholm M.S."/>
            <person name="Nielsen P.H."/>
            <person name="Albertsen M."/>
        </authorList>
    </citation>
    <scope>NUCLEOTIDE SEQUENCE [LARGE SCALE GENOMIC DNA]</scope>
    <source>
        <strain evidence="3">Ribe_18-Q3-R11-54_BAT3C.373</strain>
    </source>
</reference>
<sequence length="560" mass="62121">MKTIFFIIFLITNPLFASSFYVSSNAKITGTGSISNPWPFQTALNHPSALHPGDTVWLKGGIYTNTYDAQTSFNCKTNGTANAPIIFRNYNNERVTIDGQLLYSLYVGLGNSSYTWFWGLEITNTASTDRNHDIPGGITCTAENIKFINMIIHDTGTGIDCWKTAKNSETYGCIIYHIGNNLLNGTNLEGHGHGMYLQNDTFGTKLIHNNIIFNTYGYGIKVWQTTTTAALGNFDIQRNIVFNSGAASENLGGVGNNSRTHNFFVVANGDNNPVRNTVIKHNYTYSDIKMPRPSVNAFGLNYGVLNMTLDSNVLMCQTRLGYNNTPIFDASVKGNQIIAGIPPVYGIYLWGFTQADYPQNNFVPIVPTSGLNYFVLPNKYETGRAHIAIYNWDHSNSVSVDIANTGLQKGDKYELINSLDYFNDVITGIYDGSGTITIPMTGHTGVQAIGSKQNPIHSFPEFGAFIIRKSGPIETYTNASSPSKLISIIPNPSNGQFILNNIENINEFEFYNILGEKICTKRNDNNKITLYIDLTPFKKGIYLLRTKKENIIQANKILIQ</sequence>
<comment type="caution">
    <text evidence="3">The sequence shown here is derived from an EMBL/GenBank/DDBJ whole genome shotgun (WGS) entry which is preliminary data.</text>
</comment>
<dbReference type="SUPFAM" id="SSF51126">
    <property type="entry name" value="Pectin lyase-like"/>
    <property type="match status" value="1"/>
</dbReference>
<feature type="chain" id="PRO_5039131009" evidence="1">
    <location>
        <begin position="18"/>
        <end position="560"/>
    </location>
</feature>
<organism evidence="3 4">
    <name type="scientific">Candidatus Defluviibacterium haderslevense</name>
    <dbReference type="NCBI Taxonomy" id="2981993"/>
    <lineage>
        <taxon>Bacteria</taxon>
        <taxon>Pseudomonadati</taxon>
        <taxon>Bacteroidota</taxon>
        <taxon>Saprospiria</taxon>
        <taxon>Saprospirales</taxon>
        <taxon>Saprospiraceae</taxon>
        <taxon>Candidatus Defluviibacterium</taxon>
    </lineage>
</organism>
<dbReference type="InterPro" id="IPR026444">
    <property type="entry name" value="Secre_tail"/>
</dbReference>
<evidence type="ECO:0000313" key="3">
    <source>
        <dbReference type="EMBL" id="MBK9717599.1"/>
    </source>
</evidence>